<protein>
    <recommendedName>
        <fullName evidence="10">Odorant receptor</fullName>
    </recommendedName>
</protein>
<keyword evidence="2" id="KW-1003">Cell membrane</keyword>
<evidence type="ECO:0000256" key="3">
    <source>
        <dbReference type="ARBA" id="ARBA00022606"/>
    </source>
</evidence>
<evidence type="ECO:0000256" key="10">
    <source>
        <dbReference type="RuleBase" id="RU351113"/>
    </source>
</evidence>
<evidence type="ECO:0000313" key="12">
    <source>
        <dbReference type="Proteomes" id="UP001497644"/>
    </source>
</evidence>
<dbReference type="GO" id="GO:0005549">
    <property type="term" value="F:odorant binding"/>
    <property type="evidence" value="ECO:0007669"/>
    <property type="project" value="InterPro"/>
</dbReference>
<dbReference type="AlphaFoldDB" id="A0AAV2N979"/>
<keyword evidence="12" id="KW-1185">Reference proteome</keyword>
<sequence length="373" mass="43486">MRVLEYTLKILTICGCWTPDSWTSSYRRLLYHIYAIFILVLISTFTLSQFLDLILIVENPDDFTDNFYMLLAMIVSCFKMFSLLINRSNIAMLTDILMKIPCKPIEPDEVEIRQKCDRLIEVNTLHYAILVEFSSSYSAIQSLFTDYWEGKLTFRAWLPFDYSSTVLFHFMYFHQLIALLVGALLHVACDSLICGLILHICCQIEILNSRLKKIIRNPKILRDCVVQHNLMIKFAFMVNKKFRLTITFQFIVSTLVVCVTLYQMTKSNAKIVQLALYMSCMLTQIFLYCWYGNEVKLKSMQLINNLFEIEWLTLGEDVKKDLLTITRCGTVPIEFTSAYIFPMNLDSFVGLLKTSYSTYNILQQMRDESVEGK</sequence>
<feature type="transmembrane region" description="Helical" evidence="10">
    <location>
        <begin position="242"/>
        <end position="265"/>
    </location>
</feature>
<organism evidence="11 12">
    <name type="scientific">Lasius platythorax</name>
    <dbReference type="NCBI Taxonomy" id="488582"/>
    <lineage>
        <taxon>Eukaryota</taxon>
        <taxon>Metazoa</taxon>
        <taxon>Ecdysozoa</taxon>
        <taxon>Arthropoda</taxon>
        <taxon>Hexapoda</taxon>
        <taxon>Insecta</taxon>
        <taxon>Pterygota</taxon>
        <taxon>Neoptera</taxon>
        <taxon>Endopterygota</taxon>
        <taxon>Hymenoptera</taxon>
        <taxon>Apocrita</taxon>
        <taxon>Aculeata</taxon>
        <taxon>Formicoidea</taxon>
        <taxon>Formicidae</taxon>
        <taxon>Formicinae</taxon>
        <taxon>Lasius</taxon>
        <taxon>Lasius</taxon>
    </lineage>
</organism>
<dbReference type="GO" id="GO:0007165">
    <property type="term" value="P:signal transduction"/>
    <property type="evidence" value="ECO:0007669"/>
    <property type="project" value="UniProtKB-KW"/>
</dbReference>
<evidence type="ECO:0000256" key="1">
    <source>
        <dbReference type="ARBA" id="ARBA00004651"/>
    </source>
</evidence>
<keyword evidence="4 10" id="KW-0812">Transmembrane</keyword>
<dbReference type="GO" id="GO:0004984">
    <property type="term" value="F:olfactory receptor activity"/>
    <property type="evidence" value="ECO:0007669"/>
    <property type="project" value="InterPro"/>
</dbReference>
<proteinExistence type="inferred from homology"/>
<gene>
    <name evidence="11" type="ORF">LPLAT_LOCUS2596</name>
</gene>
<dbReference type="GO" id="GO:0005886">
    <property type="term" value="C:plasma membrane"/>
    <property type="evidence" value="ECO:0007669"/>
    <property type="project" value="UniProtKB-SubCell"/>
</dbReference>
<evidence type="ECO:0000256" key="7">
    <source>
        <dbReference type="ARBA" id="ARBA00023136"/>
    </source>
</evidence>
<evidence type="ECO:0000256" key="4">
    <source>
        <dbReference type="ARBA" id="ARBA00022692"/>
    </source>
</evidence>
<evidence type="ECO:0000256" key="9">
    <source>
        <dbReference type="ARBA" id="ARBA00023224"/>
    </source>
</evidence>
<comment type="subcellular location">
    <subcellularLocation>
        <location evidence="1 10">Cell membrane</location>
        <topology evidence="1 10">Multi-pass membrane protein</topology>
    </subcellularLocation>
</comment>
<keyword evidence="8 10" id="KW-0675">Receptor</keyword>
<evidence type="ECO:0000256" key="8">
    <source>
        <dbReference type="ARBA" id="ARBA00023170"/>
    </source>
</evidence>
<feature type="transmembrane region" description="Helical" evidence="10">
    <location>
        <begin position="271"/>
        <end position="291"/>
    </location>
</feature>
<dbReference type="PANTHER" id="PTHR21137:SF3">
    <property type="entry name" value="ODORANT RECEPTOR 30A-RELATED"/>
    <property type="match status" value="1"/>
</dbReference>
<dbReference type="PANTHER" id="PTHR21137">
    <property type="entry name" value="ODORANT RECEPTOR"/>
    <property type="match status" value="1"/>
</dbReference>
<keyword evidence="5 10" id="KW-0552">Olfaction</keyword>
<dbReference type="Pfam" id="PF02949">
    <property type="entry name" value="7tm_6"/>
    <property type="match status" value="1"/>
</dbReference>
<feature type="transmembrane region" description="Helical" evidence="10">
    <location>
        <begin position="29"/>
        <end position="47"/>
    </location>
</feature>
<name>A0AAV2N979_9HYME</name>
<keyword evidence="3 10" id="KW-0716">Sensory transduction</keyword>
<accession>A0AAV2N979</accession>
<dbReference type="EMBL" id="OZ034834">
    <property type="protein sequence ID" value="CAL1676394.1"/>
    <property type="molecule type" value="Genomic_DNA"/>
</dbReference>
<comment type="caution">
    <text evidence="10">Lacks conserved residue(s) required for the propagation of feature annotation.</text>
</comment>
<keyword evidence="7 10" id="KW-0472">Membrane</keyword>
<evidence type="ECO:0000256" key="6">
    <source>
        <dbReference type="ARBA" id="ARBA00022989"/>
    </source>
</evidence>
<reference evidence="11" key="1">
    <citation type="submission" date="2024-04" db="EMBL/GenBank/DDBJ databases">
        <authorList>
            <consortium name="Molecular Ecology Group"/>
        </authorList>
    </citation>
    <scope>NUCLEOTIDE SEQUENCE</scope>
</reference>
<feature type="transmembrane region" description="Helical" evidence="10">
    <location>
        <begin position="67"/>
        <end position="85"/>
    </location>
</feature>
<evidence type="ECO:0000256" key="2">
    <source>
        <dbReference type="ARBA" id="ARBA00022475"/>
    </source>
</evidence>
<keyword evidence="6 10" id="KW-1133">Transmembrane helix</keyword>
<evidence type="ECO:0000313" key="11">
    <source>
        <dbReference type="EMBL" id="CAL1676394.1"/>
    </source>
</evidence>
<keyword evidence="9 10" id="KW-0807">Transducer</keyword>
<evidence type="ECO:0000256" key="5">
    <source>
        <dbReference type="ARBA" id="ARBA00022725"/>
    </source>
</evidence>
<comment type="similarity">
    <text evidence="10">Belongs to the insect chemoreceptor superfamily. Heteromeric odorant receptor channel (TC 1.A.69) family.</text>
</comment>
<dbReference type="InterPro" id="IPR004117">
    <property type="entry name" value="7tm6_olfct_rcpt"/>
</dbReference>
<dbReference type="Proteomes" id="UP001497644">
    <property type="component" value="Chromosome 11"/>
</dbReference>